<sequence length="346" mass="37022">MSQDYAVKSDIKPGKSDRKSHKTENAKPEPARAASPAASAPASTRTQRYPRPPPQEGCLVCKGAHWLKDSPTTTSAQREDALQQYRASKGQRAGGVRTKAVRAGATGNVVRVNGLLEVAYIADTGADQSVISSSMANSLRAVQPGLEVISLPSPVSVTLADGRVQACAMEVTLDLELVTIAAPVSLRSVPCLVLDGDGDEFLLGKDALKRLGIDVDQALAQLADSTLLVDENDEFPVGDEFPSQSLPSITTLEELLDRAVTNGLPREHVGAVREMLELFPDIWREAIGSGAAASVEPLNITLCADAMPFRSPPRKYAPLQAEFIREYVRSLVAEGLVEKNNASRWA</sequence>
<dbReference type="AlphaFoldDB" id="A0A329RCS7"/>
<dbReference type="Proteomes" id="UP000736787">
    <property type="component" value="Unassembled WGS sequence"/>
</dbReference>
<feature type="compositionally biased region" description="Basic and acidic residues" evidence="1">
    <location>
        <begin position="7"/>
        <end position="30"/>
    </location>
</feature>
<evidence type="ECO:0000313" key="2">
    <source>
        <dbReference type="EMBL" id="KAG2946428.1"/>
    </source>
</evidence>
<dbReference type="Proteomes" id="UP000251314">
    <property type="component" value="Unassembled WGS sequence"/>
</dbReference>
<dbReference type="EMBL" id="MJFZ01001313">
    <property type="protein sequence ID" value="RAW22443.1"/>
    <property type="molecule type" value="Genomic_DNA"/>
</dbReference>
<reference evidence="2" key="2">
    <citation type="submission" date="2018-10" db="EMBL/GenBank/DDBJ databases">
        <title>Effector identification in a new, highly contiguous assembly of the strawberry crown rot pathogen Phytophthora cactorum.</title>
        <authorList>
            <person name="Armitage A.D."/>
            <person name="Nellist C.F."/>
            <person name="Bates H."/>
            <person name="Vickerstaff R.J."/>
            <person name="Harrison R.J."/>
        </authorList>
    </citation>
    <scope>NUCLEOTIDE SEQUENCE</scope>
    <source>
        <strain evidence="2">4040</strain>
    </source>
</reference>
<evidence type="ECO:0000256" key="1">
    <source>
        <dbReference type="SAM" id="MobiDB-lite"/>
    </source>
</evidence>
<dbReference type="Gene3D" id="2.40.70.10">
    <property type="entry name" value="Acid Proteases"/>
    <property type="match status" value="1"/>
</dbReference>
<proteinExistence type="predicted"/>
<dbReference type="InterPro" id="IPR021109">
    <property type="entry name" value="Peptidase_aspartic_dom_sf"/>
</dbReference>
<organism evidence="3 4">
    <name type="scientific">Phytophthora cactorum</name>
    <dbReference type="NCBI Taxonomy" id="29920"/>
    <lineage>
        <taxon>Eukaryota</taxon>
        <taxon>Sar</taxon>
        <taxon>Stramenopiles</taxon>
        <taxon>Oomycota</taxon>
        <taxon>Peronosporomycetes</taxon>
        <taxon>Peronosporales</taxon>
        <taxon>Peronosporaceae</taxon>
        <taxon>Phytophthora</taxon>
    </lineage>
</organism>
<dbReference type="Pfam" id="PF13975">
    <property type="entry name" value="gag-asp_proteas"/>
    <property type="match status" value="1"/>
</dbReference>
<gene>
    <name evidence="3" type="ORF">PC110_g21115</name>
    <name evidence="2" type="ORF">PC117_g7629</name>
</gene>
<reference evidence="3 4" key="1">
    <citation type="submission" date="2018-01" db="EMBL/GenBank/DDBJ databases">
        <title>Draft genome of the strawberry crown rot pathogen Phytophthora cactorum.</title>
        <authorList>
            <person name="Armitage A.D."/>
            <person name="Lysoe E."/>
            <person name="Nellist C.F."/>
            <person name="Harrison R.J."/>
            <person name="Brurberg M.B."/>
        </authorList>
    </citation>
    <scope>NUCLEOTIDE SEQUENCE [LARGE SCALE GENOMIC DNA]</scope>
    <source>
        <strain evidence="3 4">10300</strain>
    </source>
</reference>
<dbReference type="OrthoDB" id="125475at2759"/>
<name>A0A329RCS7_9STRA</name>
<comment type="caution">
    <text evidence="3">The sequence shown here is derived from an EMBL/GenBank/DDBJ whole genome shotgun (WGS) entry which is preliminary data.</text>
</comment>
<evidence type="ECO:0000313" key="3">
    <source>
        <dbReference type="EMBL" id="RAW22443.1"/>
    </source>
</evidence>
<evidence type="ECO:0008006" key="5">
    <source>
        <dbReference type="Google" id="ProtNLM"/>
    </source>
</evidence>
<keyword evidence="4" id="KW-1185">Reference proteome</keyword>
<feature type="compositionally biased region" description="Low complexity" evidence="1">
    <location>
        <begin position="31"/>
        <end position="49"/>
    </location>
</feature>
<feature type="region of interest" description="Disordered" evidence="1">
    <location>
        <begin position="1"/>
        <end position="56"/>
    </location>
</feature>
<accession>A0A329RCS7</accession>
<evidence type="ECO:0000313" key="4">
    <source>
        <dbReference type="Proteomes" id="UP000251314"/>
    </source>
</evidence>
<dbReference type="SUPFAM" id="SSF50630">
    <property type="entry name" value="Acid proteases"/>
    <property type="match status" value="1"/>
</dbReference>
<dbReference type="EMBL" id="RCMK01000158">
    <property type="protein sequence ID" value="KAG2946428.1"/>
    <property type="molecule type" value="Genomic_DNA"/>
</dbReference>
<protein>
    <recommendedName>
        <fullName evidence="5">Peptidase A2 domain-containing protein</fullName>
    </recommendedName>
</protein>
<dbReference type="VEuPathDB" id="FungiDB:PC110_g21115"/>